<dbReference type="Proteomes" id="UP000077177">
    <property type="component" value="Chromosome"/>
</dbReference>
<evidence type="ECO:0000313" key="3">
    <source>
        <dbReference type="Proteomes" id="UP000077177"/>
    </source>
</evidence>
<gene>
    <name evidence="2" type="ORF">SY85_17705</name>
</gene>
<dbReference type="EMBL" id="CP011390">
    <property type="protein sequence ID" value="ANE52056.1"/>
    <property type="molecule type" value="Genomic_DNA"/>
</dbReference>
<proteinExistence type="predicted"/>
<dbReference type="AlphaFoldDB" id="A0A172TYG9"/>
<accession>A0A172TYG9</accession>
<keyword evidence="3" id="KW-1185">Reference proteome</keyword>
<name>A0A172TYG9_9BACT</name>
<protein>
    <submittedName>
        <fullName evidence="2">Uncharacterized protein</fullName>
    </submittedName>
</protein>
<organism evidence="2 3">
    <name type="scientific">Flavisolibacter tropicus</name>
    <dbReference type="NCBI Taxonomy" id="1492898"/>
    <lineage>
        <taxon>Bacteria</taxon>
        <taxon>Pseudomonadati</taxon>
        <taxon>Bacteroidota</taxon>
        <taxon>Chitinophagia</taxon>
        <taxon>Chitinophagales</taxon>
        <taxon>Chitinophagaceae</taxon>
        <taxon>Flavisolibacter</taxon>
    </lineage>
</organism>
<reference evidence="3" key="1">
    <citation type="submission" date="2015-01" db="EMBL/GenBank/DDBJ databases">
        <title>Flavisolibacter sp./LCS9/ whole genome sequencing.</title>
        <authorList>
            <person name="Kim M.K."/>
            <person name="Srinivasan S."/>
            <person name="Lee J.-J."/>
        </authorList>
    </citation>
    <scope>NUCLEOTIDE SEQUENCE [LARGE SCALE GENOMIC DNA]</scope>
    <source>
        <strain evidence="3">LCS9</strain>
    </source>
</reference>
<evidence type="ECO:0000256" key="1">
    <source>
        <dbReference type="SAM" id="Phobius"/>
    </source>
</evidence>
<evidence type="ECO:0000313" key="2">
    <source>
        <dbReference type="EMBL" id="ANE52056.1"/>
    </source>
</evidence>
<dbReference type="STRING" id="1492898.SY85_17705"/>
<sequence>MQSFPLWTVSIDLFYSFWKTTFFEKVSNGSTKHILLGLGYMLVFIVLPLFALSWSVMTFLIERGQITVVDWFGLRRRTFSLPNSSGLTVKRETTPYRFRFFPIDSRYNEFKTLYIKTLEGKRLRIQSRYIKNFGQINIAVRKAST</sequence>
<feature type="transmembrane region" description="Helical" evidence="1">
    <location>
        <begin position="34"/>
        <end position="56"/>
    </location>
</feature>
<keyword evidence="1" id="KW-1133">Transmembrane helix</keyword>
<keyword evidence="1" id="KW-0812">Transmembrane</keyword>
<reference evidence="2 3" key="2">
    <citation type="journal article" date="2016" name="Int. J. Syst. Evol. Microbiol.">
        <title>Flavisolibacter tropicus sp. nov., isolated from tropical soil.</title>
        <authorList>
            <person name="Lee J.J."/>
            <person name="Kang M.S."/>
            <person name="Kim G.S."/>
            <person name="Lee C.S."/>
            <person name="Lim S."/>
            <person name="Lee J."/>
            <person name="Roh S.H."/>
            <person name="Kang H."/>
            <person name="Ha J.M."/>
            <person name="Bae S."/>
            <person name="Jung H.Y."/>
            <person name="Kim M.K."/>
        </authorList>
    </citation>
    <scope>NUCLEOTIDE SEQUENCE [LARGE SCALE GENOMIC DNA]</scope>
    <source>
        <strain evidence="2 3">LCS9</strain>
    </source>
</reference>
<dbReference type="KEGG" id="fla:SY85_17705"/>
<keyword evidence="1" id="KW-0472">Membrane</keyword>